<organism evidence="2 3">
    <name type="scientific">Tenacibaculum platacis</name>
    <dbReference type="NCBI Taxonomy" id="3137852"/>
    <lineage>
        <taxon>Bacteria</taxon>
        <taxon>Pseudomonadati</taxon>
        <taxon>Bacteroidota</taxon>
        <taxon>Flavobacteriia</taxon>
        <taxon>Flavobacteriales</taxon>
        <taxon>Flavobacteriaceae</taxon>
        <taxon>Tenacibaculum</taxon>
    </lineage>
</organism>
<dbReference type="Proteomes" id="UP001497416">
    <property type="component" value="Unassembled WGS sequence"/>
</dbReference>
<dbReference type="RefSeq" id="WP_348711906.1">
    <property type="nucleotide sequence ID" value="NZ_CAXIXY010000004.1"/>
</dbReference>
<evidence type="ECO:0000259" key="1">
    <source>
        <dbReference type="Pfam" id="PF02129"/>
    </source>
</evidence>
<dbReference type="PANTHER" id="PTHR47751:SF1">
    <property type="entry name" value="SUPERFAMILY HYDROLASE, PUTATIVE (AFU_ORTHOLOGUE AFUA_2G16580)-RELATED"/>
    <property type="match status" value="1"/>
</dbReference>
<dbReference type="Pfam" id="PF02129">
    <property type="entry name" value="Peptidase_S15"/>
    <property type="match status" value="1"/>
</dbReference>
<accession>A0ABM9P008</accession>
<dbReference type="InterPro" id="IPR029058">
    <property type="entry name" value="AB_hydrolase_fold"/>
</dbReference>
<dbReference type="InterPro" id="IPR051411">
    <property type="entry name" value="Polyketide_trans_af380"/>
</dbReference>
<dbReference type="EMBL" id="CAXIXY010000004">
    <property type="protein sequence ID" value="CAL2085156.1"/>
    <property type="molecule type" value="Genomic_DNA"/>
</dbReference>
<evidence type="ECO:0000313" key="2">
    <source>
        <dbReference type="EMBL" id="CAL2085156.1"/>
    </source>
</evidence>
<dbReference type="PROSITE" id="PS51257">
    <property type="entry name" value="PROKAR_LIPOPROTEIN"/>
    <property type="match status" value="1"/>
</dbReference>
<protein>
    <submittedName>
        <fullName evidence="2">Peptidase_S15 domain-containing protein</fullName>
    </submittedName>
</protein>
<dbReference type="PANTHER" id="PTHR47751">
    <property type="entry name" value="SUPERFAMILY HYDROLASE, PUTATIVE (AFU_ORTHOLOGUE AFUA_2G16580)-RELATED"/>
    <property type="match status" value="1"/>
</dbReference>
<gene>
    <name evidence="2" type="ORF">T190607A01A_20426</name>
</gene>
<dbReference type="SUPFAM" id="SSF53474">
    <property type="entry name" value="alpha/beta-Hydrolases"/>
    <property type="match status" value="1"/>
</dbReference>
<keyword evidence="3" id="KW-1185">Reference proteome</keyword>
<sequence>MNKLCIGILTVLLIVISCKPSTKKDQNNIIETTQKQKNMKRVTFKSEGLNLVGNLYYPSNYEEGKKYPTIVSSGSWTTVKEQMAGLYAKQLAENGFITFAFDFRNYGESEGVPRSWENPTMKIQDIKNAIDYLKTLPEVDSDNIGAFGVCAGSMYTLMAASEDTDIKAVATTASWLHDAEAVKLFYGGEEGVQTKIKQAQDAKKKYAETGEFSYIKAISTTDETAAMFGEFDYYLNPERGAIPQWNADQFAVATWEDWLTLDPFPSAKNLEKPLLMIHSDGSVLPDYTKKYFNTVPSKDKELVWVETDFPSPMHQFAFYDQEKEVNLAVEKTSEFFHRVLK</sequence>
<evidence type="ECO:0000313" key="3">
    <source>
        <dbReference type="Proteomes" id="UP001497416"/>
    </source>
</evidence>
<name>A0ABM9P008_9FLAO</name>
<proteinExistence type="predicted"/>
<dbReference type="InterPro" id="IPR000383">
    <property type="entry name" value="Xaa-Pro-like_dom"/>
</dbReference>
<dbReference type="Gene3D" id="3.40.50.1820">
    <property type="entry name" value="alpha/beta hydrolase"/>
    <property type="match status" value="1"/>
</dbReference>
<feature type="domain" description="Xaa-Pro dipeptidyl-peptidase-like" evidence="1">
    <location>
        <begin position="48"/>
        <end position="195"/>
    </location>
</feature>
<dbReference type="Gene3D" id="1.10.10.800">
    <property type="match status" value="1"/>
</dbReference>
<comment type="caution">
    <text evidence="2">The sequence shown here is derived from an EMBL/GenBank/DDBJ whole genome shotgun (WGS) entry which is preliminary data.</text>
</comment>
<reference evidence="2 3" key="1">
    <citation type="submission" date="2024-05" db="EMBL/GenBank/DDBJ databases">
        <authorList>
            <person name="Duchaud E."/>
        </authorList>
    </citation>
    <scope>NUCLEOTIDE SEQUENCE [LARGE SCALE GENOMIC DNA]</scope>
    <source>
        <strain evidence="2">Ena-SAMPLE-TAB-13-05-2024-13:56:06:370-140302</strain>
    </source>
</reference>